<gene>
    <name evidence="2" type="ORF">CRE_31239</name>
</gene>
<sequence length="119" mass="12641">MHFAEKKALQEHKAIPEHQHNRVPSSAKITTPRIPGQAGAPGKSAADVESQPTPGAHGPGRPQGPPEPSGTPRALERPWFPKSRKSKRRSGAPRQAEINGDPGPLGQTEQSGGSGERRI</sequence>
<protein>
    <submittedName>
        <fullName evidence="2">Uncharacterized protein</fullName>
    </submittedName>
</protein>
<evidence type="ECO:0000313" key="3">
    <source>
        <dbReference type="Proteomes" id="UP000008281"/>
    </source>
</evidence>
<dbReference type="EMBL" id="DS268455">
    <property type="protein sequence ID" value="EFP04540.1"/>
    <property type="molecule type" value="Genomic_DNA"/>
</dbReference>
<evidence type="ECO:0000256" key="1">
    <source>
        <dbReference type="SAM" id="MobiDB-lite"/>
    </source>
</evidence>
<dbReference type="STRING" id="31234.E3MLR7"/>
<organism evidence="3">
    <name type="scientific">Caenorhabditis remanei</name>
    <name type="common">Caenorhabditis vulgaris</name>
    <dbReference type="NCBI Taxonomy" id="31234"/>
    <lineage>
        <taxon>Eukaryota</taxon>
        <taxon>Metazoa</taxon>
        <taxon>Ecdysozoa</taxon>
        <taxon>Nematoda</taxon>
        <taxon>Chromadorea</taxon>
        <taxon>Rhabditida</taxon>
        <taxon>Rhabditina</taxon>
        <taxon>Rhabditomorpha</taxon>
        <taxon>Rhabditoidea</taxon>
        <taxon>Rhabditidae</taxon>
        <taxon>Peloderinae</taxon>
        <taxon>Caenorhabditis</taxon>
    </lineage>
</organism>
<dbReference type="InParanoid" id="E3MLR7"/>
<proteinExistence type="predicted"/>
<name>E3MLR7_CAERE</name>
<feature type="compositionally biased region" description="Basic residues" evidence="1">
    <location>
        <begin position="82"/>
        <end position="91"/>
    </location>
</feature>
<evidence type="ECO:0000313" key="2">
    <source>
        <dbReference type="EMBL" id="EFP04540.1"/>
    </source>
</evidence>
<feature type="compositionally biased region" description="Basic and acidic residues" evidence="1">
    <location>
        <begin position="1"/>
        <end position="20"/>
    </location>
</feature>
<dbReference type="AlphaFoldDB" id="E3MLR7"/>
<keyword evidence="3" id="KW-1185">Reference proteome</keyword>
<feature type="region of interest" description="Disordered" evidence="1">
    <location>
        <begin position="1"/>
        <end position="119"/>
    </location>
</feature>
<reference evidence="2" key="1">
    <citation type="submission" date="2007-07" db="EMBL/GenBank/DDBJ databases">
        <title>PCAP assembly of the Caenorhabditis remanei genome.</title>
        <authorList>
            <consortium name="The Caenorhabditis remanei Sequencing Consortium"/>
            <person name="Wilson R.K."/>
        </authorList>
    </citation>
    <scope>NUCLEOTIDE SEQUENCE [LARGE SCALE GENOMIC DNA]</scope>
    <source>
        <strain evidence="2">PB4641</strain>
    </source>
</reference>
<accession>E3MLR7</accession>
<dbReference type="HOGENOM" id="CLU_2063679_0_0_1"/>
<dbReference type="Proteomes" id="UP000008281">
    <property type="component" value="Unassembled WGS sequence"/>
</dbReference>